<dbReference type="EMBL" id="LRXL01000037">
    <property type="protein sequence ID" value="OAB78668.1"/>
    <property type="molecule type" value="Genomic_DNA"/>
</dbReference>
<dbReference type="InterPro" id="IPR052362">
    <property type="entry name" value="HTH-GbsR_regulator"/>
</dbReference>
<keyword evidence="1" id="KW-0805">Transcription regulation</keyword>
<protein>
    <submittedName>
        <fullName evidence="4">Transcriptional regulator</fullName>
    </submittedName>
</protein>
<keyword evidence="3" id="KW-0804">Transcription</keyword>
<dbReference type="InterPro" id="IPR036390">
    <property type="entry name" value="WH_DNA-bd_sf"/>
</dbReference>
<dbReference type="OrthoDB" id="1807857at2"/>
<dbReference type="AlphaFoldDB" id="A0A167HJA8"/>
<dbReference type="PANTHER" id="PTHR38465:SF2">
    <property type="entry name" value="HTH-TYPE TRANSCRIPTIONAL REGULATOR MMPR5"/>
    <property type="match status" value="1"/>
</dbReference>
<proteinExistence type="predicted"/>
<dbReference type="RefSeq" id="WP_068591891.1">
    <property type="nucleotide sequence ID" value="NZ_LRXL01000037.1"/>
</dbReference>
<evidence type="ECO:0000256" key="1">
    <source>
        <dbReference type="ARBA" id="ARBA00023015"/>
    </source>
</evidence>
<name>A0A167HJA8_9FLAO</name>
<reference evidence="4 5" key="1">
    <citation type="submission" date="2016-02" db="EMBL/GenBank/DDBJ databases">
        <title>Ulvibacter sp. LPB0005, isolated from Thais luteostoma.</title>
        <authorList>
            <person name="Shin S.-K."/>
            <person name="Yi H."/>
        </authorList>
    </citation>
    <scope>NUCLEOTIDE SEQUENCE [LARGE SCALE GENOMIC DNA]</scope>
    <source>
        <strain evidence="4 5">LPB0005</strain>
    </source>
</reference>
<accession>A0A167HJA8</accession>
<dbReference type="STRING" id="1763537.ULVI_08790"/>
<evidence type="ECO:0000313" key="4">
    <source>
        <dbReference type="EMBL" id="OAB78668.1"/>
    </source>
</evidence>
<gene>
    <name evidence="4" type="ORF">ULVI_08790</name>
</gene>
<evidence type="ECO:0000313" key="5">
    <source>
        <dbReference type="Proteomes" id="UP000077013"/>
    </source>
</evidence>
<comment type="caution">
    <text evidence="4">The sequence shown here is derived from an EMBL/GenBank/DDBJ whole genome shotgun (WGS) entry which is preliminary data.</text>
</comment>
<organism evidence="4 5">
    <name type="scientific">Cochleicola gelatinilyticus</name>
    <dbReference type="NCBI Taxonomy" id="1763537"/>
    <lineage>
        <taxon>Bacteria</taxon>
        <taxon>Pseudomonadati</taxon>
        <taxon>Bacteroidota</taxon>
        <taxon>Flavobacteriia</taxon>
        <taxon>Flavobacteriales</taxon>
        <taxon>Flavobacteriaceae</taxon>
        <taxon>Cochleicola</taxon>
    </lineage>
</organism>
<keyword evidence="2" id="KW-0238">DNA-binding</keyword>
<dbReference type="SUPFAM" id="SSF46785">
    <property type="entry name" value="Winged helix' DNA-binding domain"/>
    <property type="match status" value="1"/>
</dbReference>
<dbReference type="InterPro" id="IPR036388">
    <property type="entry name" value="WH-like_DNA-bd_sf"/>
</dbReference>
<sequence length="167" mass="19369">MEKKLVAQKNILVEKMGVHFEKKDNLAPVAARILAYIVLTGKKGTTFEDLVSELCASKSTISTHLTHLQGIKKIEYFTKTGDRKKYFTINNDSFLQGINDMLLVWQQQKELHTEVKEYKLNANNYLSKEDQFNLDLHDSYINYLDDAIRSITILKQKIEQSNQEQNK</sequence>
<evidence type="ECO:0000256" key="3">
    <source>
        <dbReference type="ARBA" id="ARBA00023163"/>
    </source>
</evidence>
<keyword evidence="5" id="KW-1185">Reference proteome</keyword>
<dbReference type="GO" id="GO:0003677">
    <property type="term" value="F:DNA binding"/>
    <property type="evidence" value="ECO:0007669"/>
    <property type="project" value="UniProtKB-KW"/>
</dbReference>
<evidence type="ECO:0000256" key="2">
    <source>
        <dbReference type="ARBA" id="ARBA00023125"/>
    </source>
</evidence>
<dbReference type="PANTHER" id="PTHR38465">
    <property type="entry name" value="HTH-TYPE TRANSCRIPTIONAL REGULATOR MJ1563-RELATED"/>
    <property type="match status" value="1"/>
</dbReference>
<dbReference type="Gene3D" id="1.10.10.10">
    <property type="entry name" value="Winged helix-like DNA-binding domain superfamily/Winged helix DNA-binding domain"/>
    <property type="match status" value="1"/>
</dbReference>
<dbReference type="Proteomes" id="UP000077013">
    <property type="component" value="Unassembled WGS sequence"/>
</dbReference>